<evidence type="ECO:0000259" key="1">
    <source>
        <dbReference type="PROSITE" id="PS51644"/>
    </source>
</evidence>
<dbReference type="CDD" id="cd11297">
    <property type="entry name" value="PIN_LabA-like_N_1"/>
    <property type="match status" value="1"/>
</dbReference>
<evidence type="ECO:0000313" key="3">
    <source>
        <dbReference type="Proteomes" id="UP000236311"/>
    </source>
</evidence>
<name>A0A2K4ZMB0_9FIRM</name>
<dbReference type="Proteomes" id="UP000236311">
    <property type="component" value="Unassembled WGS sequence"/>
</dbReference>
<dbReference type="AlphaFoldDB" id="A0A2K4ZMB0"/>
<feature type="domain" description="HTH OST-type" evidence="1">
    <location>
        <begin position="181"/>
        <end position="253"/>
    </location>
</feature>
<dbReference type="InterPro" id="IPR041966">
    <property type="entry name" value="LOTUS-like"/>
</dbReference>
<dbReference type="PROSITE" id="PS51644">
    <property type="entry name" value="HTH_OST"/>
    <property type="match status" value="2"/>
</dbReference>
<dbReference type="OrthoDB" id="9783963at2"/>
<sequence length="329" mass="37729">MEEITESLSNEKMQFAVLIDADNISSKYAVTIFEELEKYGMTSYRRIYGNWSKGNGWSEGILLEYSIMPVQQFSYTSGKNATDMAMVIDAMDILYKNRVQGFCLVTSDSDFTRLAMRLREENMFVLGMGESKTPLALTRACNKFIHLNLVAEQNMEEKQSKTSEEIDMLDAVSAEEQNVTSIAEVRQVILALINENGGRQVDLARMGNRLNDKFTDFDVRNYGYSKLSTMIDQEMPDLHMRKISNQYYVERRSTLTKEELEKEICRMIEKNGGMVENLASLNDELHKKYKQLDFKQFGYSRISSFLRSLSSVSVHENEVSLKGGVPRRG</sequence>
<dbReference type="Pfam" id="PF01936">
    <property type="entry name" value="NYN"/>
    <property type="match status" value="1"/>
</dbReference>
<dbReference type="InterPro" id="IPR025605">
    <property type="entry name" value="OST-HTH/LOTUS_dom"/>
</dbReference>
<dbReference type="RefSeq" id="WP_103241615.1">
    <property type="nucleotide sequence ID" value="NZ_CANRXC010000046.1"/>
</dbReference>
<gene>
    <name evidence="2" type="ORF">AMURIS_04371</name>
</gene>
<reference evidence="2 3" key="1">
    <citation type="submission" date="2018-01" db="EMBL/GenBank/DDBJ databases">
        <authorList>
            <person name="Gaut B.S."/>
            <person name="Morton B.R."/>
            <person name="Clegg M.T."/>
            <person name="Duvall M.R."/>
        </authorList>
    </citation>
    <scope>NUCLEOTIDE SEQUENCE [LARGE SCALE GENOMIC DNA]</scope>
    <source>
        <strain evidence="2">GP69</strain>
    </source>
</reference>
<dbReference type="Gene3D" id="3.30.420.610">
    <property type="entry name" value="LOTUS domain-like"/>
    <property type="match status" value="2"/>
</dbReference>
<accession>A0A2K4ZMB0</accession>
<dbReference type="InterPro" id="IPR021139">
    <property type="entry name" value="NYN"/>
</dbReference>
<organism evidence="2 3">
    <name type="scientific">Acetatifactor muris</name>
    <dbReference type="NCBI Taxonomy" id="879566"/>
    <lineage>
        <taxon>Bacteria</taxon>
        <taxon>Bacillati</taxon>
        <taxon>Bacillota</taxon>
        <taxon>Clostridia</taxon>
        <taxon>Lachnospirales</taxon>
        <taxon>Lachnospiraceae</taxon>
        <taxon>Acetatifactor</taxon>
    </lineage>
</organism>
<proteinExistence type="predicted"/>
<dbReference type="Gene3D" id="3.40.50.1010">
    <property type="entry name" value="5'-nuclease"/>
    <property type="match status" value="1"/>
</dbReference>
<dbReference type="CDD" id="cd10146">
    <property type="entry name" value="LabA_like_C"/>
    <property type="match status" value="1"/>
</dbReference>
<dbReference type="PANTHER" id="PTHR35811:SF1">
    <property type="entry name" value="HTH OST-TYPE DOMAIN-CONTAINING PROTEIN"/>
    <property type="match status" value="1"/>
</dbReference>
<protein>
    <submittedName>
        <fullName evidence="2">NYN domain protein</fullName>
    </submittedName>
</protein>
<dbReference type="GO" id="GO:0004540">
    <property type="term" value="F:RNA nuclease activity"/>
    <property type="evidence" value="ECO:0007669"/>
    <property type="project" value="InterPro"/>
</dbReference>
<dbReference type="PANTHER" id="PTHR35811">
    <property type="entry name" value="SLR1870 PROTEIN"/>
    <property type="match status" value="1"/>
</dbReference>
<evidence type="ECO:0000313" key="2">
    <source>
        <dbReference type="EMBL" id="SOY31627.1"/>
    </source>
</evidence>
<dbReference type="EMBL" id="OFSM01000028">
    <property type="protein sequence ID" value="SOY31627.1"/>
    <property type="molecule type" value="Genomic_DNA"/>
</dbReference>
<feature type="domain" description="HTH OST-type" evidence="1">
    <location>
        <begin position="256"/>
        <end position="329"/>
    </location>
</feature>
<keyword evidence="3" id="KW-1185">Reference proteome</keyword>
<dbReference type="Pfam" id="PF12872">
    <property type="entry name" value="OST-HTH"/>
    <property type="match status" value="2"/>
</dbReference>